<dbReference type="STRING" id="1130798.LBLM1_10410"/>
<evidence type="ECO:0000256" key="1">
    <source>
        <dbReference type="ARBA" id="ARBA00004776"/>
    </source>
</evidence>
<dbReference type="HOGENOM" id="CLU_023845_2_1_9"/>
<comment type="pathway">
    <text evidence="1">Cell wall biogenesis; cell wall polysaccharide biosynthesis.</text>
</comment>
<gene>
    <name evidence="6" type="ORF">LBLM1_10410</name>
</gene>
<dbReference type="RefSeq" id="WP_039945113.1">
    <property type="nucleotide sequence ID" value="NZ_CP011013.1"/>
</dbReference>
<proteinExistence type="inferred from homology"/>
<dbReference type="InterPro" id="IPR029044">
    <property type="entry name" value="Nucleotide-diphossugar_trans"/>
</dbReference>
<evidence type="ECO:0000256" key="4">
    <source>
        <dbReference type="ARBA" id="ARBA00022679"/>
    </source>
</evidence>
<dbReference type="InterPro" id="IPR001173">
    <property type="entry name" value="Glyco_trans_2-like"/>
</dbReference>
<evidence type="ECO:0000313" key="7">
    <source>
        <dbReference type="Proteomes" id="UP000003645"/>
    </source>
</evidence>
<dbReference type="PANTHER" id="PTHR43179:SF12">
    <property type="entry name" value="GALACTOFURANOSYLTRANSFERASE GLFT2"/>
    <property type="match status" value="1"/>
</dbReference>
<dbReference type="GO" id="GO:0016757">
    <property type="term" value="F:glycosyltransferase activity"/>
    <property type="evidence" value="ECO:0007669"/>
    <property type="project" value="UniProtKB-KW"/>
</dbReference>
<accession>A0A0D4CN15</accession>
<dbReference type="Pfam" id="PF00535">
    <property type="entry name" value="Glycos_transf_2"/>
    <property type="match status" value="1"/>
</dbReference>
<protein>
    <submittedName>
        <fullName evidence="6">Glycosyl transferase</fullName>
    </submittedName>
</protein>
<sequence>MVEKIACVVVTYNRKKLLRENLLALLKQTYSRFDILVIDNHSTDGTYTYIKDLLENERIIYINTGKNLGGAGGFQYGIKIALEKNYDYLWLMDDDSIPLHDSLSKLVDFAKKNPKFGFLCSKVIWKDHSMCKMNIPRTGLTSLLSPNEYDVTTVPVIMGTFVSFFVSRRVIESVGLPIKEFFIWADDLEFSRRISKKHPCFYIGDSIVLHKCSSNVGANIVSDSYNRINRYFYAYRNETYLYKREGLKGYFHLVGRFPFHLMKVLVCAKNHKKERIGQLINGTIKGIKFNPKIEYPIDKRKKG</sequence>
<evidence type="ECO:0000259" key="5">
    <source>
        <dbReference type="Pfam" id="PF00535"/>
    </source>
</evidence>
<organism evidence="6 7">
    <name type="scientific">Limosilactobacillus mucosae LM1</name>
    <dbReference type="NCBI Taxonomy" id="1130798"/>
    <lineage>
        <taxon>Bacteria</taxon>
        <taxon>Bacillati</taxon>
        <taxon>Bacillota</taxon>
        <taxon>Bacilli</taxon>
        <taxon>Lactobacillales</taxon>
        <taxon>Lactobacillaceae</taxon>
        <taxon>Limosilactobacillus</taxon>
    </lineage>
</organism>
<dbReference type="Gene3D" id="3.90.550.10">
    <property type="entry name" value="Spore Coat Polysaccharide Biosynthesis Protein SpsA, Chain A"/>
    <property type="match status" value="1"/>
</dbReference>
<dbReference type="CDD" id="cd04185">
    <property type="entry name" value="GT_2_like_b"/>
    <property type="match status" value="1"/>
</dbReference>
<dbReference type="KEGG" id="lmu:LBLM1_10410"/>
<keyword evidence="3" id="KW-0328">Glycosyltransferase</keyword>
<dbReference type="EMBL" id="CP011013">
    <property type="protein sequence ID" value="AJT51315.1"/>
    <property type="molecule type" value="Genomic_DNA"/>
</dbReference>
<keyword evidence="4 6" id="KW-0808">Transferase</keyword>
<reference evidence="6 7" key="1">
    <citation type="journal article" date="2012" name="J. Bacteriol.">
        <title>Genome sequence of Lactobacillus mucosae LM1, isolated from piglet feces.</title>
        <authorList>
            <person name="Lee J.H."/>
            <person name="Valeriano V.D."/>
            <person name="Shin Y.R."/>
            <person name="Chae J.P."/>
            <person name="Kim G.B."/>
            <person name="Ham J.S."/>
            <person name="Chun J."/>
            <person name="Kang D.K."/>
        </authorList>
    </citation>
    <scope>NUCLEOTIDE SEQUENCE [LARGE SCALE GENOMIC DNA]</scope>
    <source>
        <strain evidence="6 7">LM1</strain>
    </source>
</reference>
<dbReference type="OrthoDB" id="7665907at2"/>
<evidence type="ECO:0000256" key="2">
    <source>
        <dbReference type="ARBA" id="ARBA00006739"/>
    </source>
</evidence>
<evidence type="ECO:0000313" key="6">
    <source>
        <dbReference type="EMBL" id="AJT51315.1"/>
    </source>
</evidence>
<keyword evidence="7" id="KW-1185">Reference proteome</keyword>
<comment type="similarity">
    <text evidence="2">Belongs to the glycosyltransferase 2 family.</text>
</comment>
<dbReference type="SUPFAM" id="SSF53448">
    <property type="entry name" value="Nucleotide-diphospho-sugar transferases"/>
    <property type="match status" value="1"/>
</dbReference>
<feature type="domain" description="Glycosyltransferase 2-like" evidence="5">
    <location>
        <begin position="8"/>
        <end position="124"/>
    </location>
</feature>
<name>A0A0D4CN15_LIMMU</name>
<dbReference type="AlphaFoldDB" id="A0A0D4CN15"/>
<dbReference type="Proteomes" id="UP000003645">
    <property type="component" value="Chromosome"/>
</dbReference>
<dbReference type="PANTHER" id="PTHR43179">
    <property type="entry name" value="RHAMNOSYLTRANSFERASE WBBL"/>
    <property type="match status" value="1"/>
</dbReference>
<evidence type="ECO:0000256" key="3">
    <source>
        <dbReference type="ARBA" id="ARBA00022676"/>
    </source>
</evidence>